<dbReference type="FunFam" id="1.10.510.10:FF:000060">
    <property type="entry name" value="G-type lectin S-receptor-like serine/threonine-protein kinase"/>
    <property type="match status" value="1"/>
</dbReference>
<dbReference type="FunFam" id="3.30.200.20:FF:000195">
    <property type="entry name" value="G-type lectin S-receptor-like serine/threonine-protein kinase"/>
    <property type="match status" value="1"/>
</dbReference>
<dbReference type="GO" id="GO:0030246">
    <property type="term" value="F:carbohydrate binding"/>
    <property type="evidence" value="ECO:0007669"/>
    <property type="project" value="UniProtKB-KW"/>
</dbReference>
<dbReference type="InterPro" id="IPR036426">
    <property type="entry name" value="Bulb-type_lectin_dom_sf"/>
</dbReference>
<dbReference type="EMBL" id="JBAMMX010000010">
    <property type="protein sequence ID" value="KAK6932456.1"/>
    <property type="molecule type" value="Genomic_DNA"/>
</dbReference>
<evidence type="ECO:0000256" key="13">
    <source>
        <dbReference type="ARBA" id="ARBA00023157"/>
    </source>
</evidence>
<dbReference type="PROSITE" id="PS00107">
    <property type="entry name" value="PROTEIN_KINASE_ATP"/>
    <property type="match status" value="2"/>
</dbReference>
<dbReference type="Proteomes" id="UP001370490">
    <property type="component" value="Unassembled WGS sequence"/>
</dbReference>
<dbReference type="Gene3D" id="3.30.200.20">
    <property type="entry name" value="Phosphorylase Kinase, domain 1"/>
    <property type="match status" value="2"/>
</dbReference>
<proteinExistence type="predicted"/>
<dbReference type="Gene3D" id="1.10.510.10">
    <property type="entry name" value="Transferase(Phosphotransferase) domain 1"/>
    <property type="match status" value="1"/>
</dbReference>
<dbReference type="SUPFAM" id="SSF56112">
    <property type="entry name" value="Protein kinase-like (PK-like)"/>
    <property type="match status" value="2"/>
</dbReference>
<keyword evidence="8 19" id="KW-0732">Signal</keyword>
<dbReference type="SMART" id="SM00220">
    <property type="entry name" value="S_TKc"/>
    <property type="match status" value="1"/>
</dbReference>
<dbReference type="InterPro" id="IPR001480">
    <property type="entry name" value="Bulb-type_lectin_dom"/>
</dbReference>
<keyword evidence="3" id="KW-1003">Cell membrane</keyword>
<evidence type="ECO:0000256" key="7">
    <source>
        <dbReference type="ARBA" id="ARBA00022679"/>
    </source>
</evidence>
<evidence type="ECO:0000259" key="21">
    <source>
        <dbReference type="PROSITE" id="PS50927"/>
    </source>
</evidence>
<dbReference type="Pfam" id="PF08276">
    <property type="entry name" value="PAN_2"/>
    <property type="match status" value="2"/>
</dbReference>
<dbReference type="SMART" id="SM00108">
    <property type="entry name" value="B_lectin"/>
    <property type="match status" value="2"/>
</dbReference>
<dbReference type="Gene3D" id="2.90.10.10">
    <property type="entry name" value="Bulb-type lectin domain"/>
    <property type="match status" value="2"/>
</dbReference>
<keyword evidence="18" id="KW-1133">Transmembrane helix</keyword>
<evidence type="ECO:0000313" key="24">
    <source>
        <dbReference type="Proteomes" id="UP001370490"/>
    </source>
</evidence>
<dbReference type="CDD" id="cd00028">
    <property type="entry name" value="B_lectin"/>
    <property type="match status" value="2"/>
</dbReference>
<keyword evidence="9" id="KW-0430">Lectin</keyword>
<comment type="catalytic activity">
    <reaction evidence="15">
        <text>L-threonyl-[protein] + ATP = O-phospho-L-threonyl-[protein] + ADP + H(+)</text>
        <dbReference type="Rhea" id="RHEA:46608"/>
        <dbReference type="Rhea" id="RHEA-COMP:11060"/>
        <dbReference type="Rhea" id="RHEA-COMP:11605"/>
        <dbReference type="ChEBI" id="CHEBI:15378"/>
        <dbReference type="ChEBI" id="CHEBI:30013"/>
        <dbReference type="ChEBI" id="CHEBI:30616"/>
        <dbReference type="ChEBI" id="CHEBI:61977"/>
        <dbReference type="ChEBI" id="CHEBI:456216"/>
        <dbReference type="EC" id="2.7.11.1"/>
    </reaction>
</comment>
<dbReference type="PANTHER" id="PTHR32444">
    <property type="entry name" value="BULB-TYPE LECTIN DOMAIN-CONTAINING PROTEIN"/>
    <property type="match status" value="1"/>
</dbReference>
<dbReference type="InterPro" id="IPR003609">
    <property type="entry name" value="Pan_app"/>
</dbReference>
<feature type="signal peptide" evidence="19">
    <location>
        <begin position="1"/>
        <end position="22"/>
    </location>
</feature>
<evidence type="ECO:0000256" key="15">
    <source>
        <dbReference type="ARBA" id="ARBA00047899"/>
    </source>
</evidence>
<keyword evidence="10 17" id="KW-0547">Nucleotide-binding</keyword>
<dbReference type="SMART" id="SM00473">
    <property type="entry name" value="PAN_AP"/>
    <property type="match status" value="2"/>
</dbReference>
<dbReference type="FunFam" id="2.90.10.10:FF:000001">
    <property type="entry name" value="G-type lectin S-receptor-like serine/threonine-protein kinase"/>
    <property type="match status" value="1"/>
</dbReference>
<keyword evidence="12 17" id="KW-0067">ATP-binding</keyword>
<evidence type="ECO:0000256" key="8">
    <source>
        <dbReference type="ARBA" id="ARBA00022729"/>
    </source>
</evidence>
<dbReference type="InterPro" id="IPR008271">
    <property type="entry name" value="Ser/Thr_kinase_AS"/>
</dbReference>
<evidence type="ECO:0000256" key="1">
    <source>
        <dbReference type="ARBA" id="ARBA00004251"/>
    </source>
</evidence>
<feature type="domain" description="Apple" evidence="22">
    <location>
        <begin position="1077"/>
        <end position="1165"/>
    </location>
</feature>
<dbReference type="CDD" id="cd01098">
    <property type="entry name" value="PAN_AP_plant"/>
    <property type="match status" value="2"/>
</dbReference>
<dbReference type="InterPro" id="IPR017441">
    <property type="entry name" value="Protein_kinase_ATP_BS"/>
</dbReference>
<feature type="binding site" evidence="17">
    <location>
        <position position="1279"/>
    </location>
    <ligand>
        <name>ATP</name>
        <dbReference type="ChEBI" id="CHEBI:30616"/>
    </ligand>
</feature>
<comment type="subcellular location">
    <subcellularLocation>
        <location evidence="1">Cell membrane</location>
        <topology evidence="1">Single-pass type I membrane protein</topology>
    </subcellularLocation>
</comment>
<feature type="domain" description="Apple" evidence="22">
    <location>
        <begin position="334"/>
        <end position="415"/>
    </location>
</feature>
<feature type="domain" description="Protein kinase" evidence="20">
    <location>
        <begin position="1251"/>
        <end position="1345"/>
    </location>
</feature>
<evidence type="ECO:0000313" key="23">
    <source>
        <dbReference type="EMBL" id="KAK6932456.1"/>
    </source>
</evidence>
<dbReference type="GO" id="GO:0048544">
    <property type="term" value="P:recognition of pollen"/>
    <property type="evidence" value="ECO:0007669"/>
    <property type="project" value="InterPro"/>
</dbReference>
<dbReference type="Pfam" id="PF00954">
    <property type="entry name" value="S_locus_glycop"/>
    <property type="match status" value="2"/>
</dbReference>
<evidence type="ECO:0000256" key="9">
    <source>
        <dbReference type="ARBA" id="ARBA00022734"/>
    </source>
</evidence>
<dbReference type="PROSITE" id="PS50927">
    <property type="entry name" value="BULB_LECTIN"/>
    <property type="match status" value="2"/>
</dbReference>
<keyword evidence="7" id="KW-0808">Transferase</keyword>
<organism evidence="23 24">
    <name type="scientific">Dillenia turbinata</name>
    <dbReference type="NCBI Taxonomy" id="194707"/>
    <lineage>
        <taxon>Eukaryota</taxon>
        <taxon>Viridiplantae</taxon>
        <taxon>Streptophyta</taxon>
        <taxon>Embryophyta</taxon>
        <taxon>Tracheophyta</taxon>
        <taxon>Spermatophyta</taxon>
        <taxon>Magnoliopsida</taxon>
        <taxon>eudicotyledons</taxon>
        <taxon>Gunneridae</taxon>
        <taxon>Pentapetalae</taxon>
        <taxon>Dilleniales</taxon>
        <taxon>Dilleniaceae</taxon>
        <taxon>Dillenia</taxon>
    </lineage>
</organism>
<accession>A0AAN8VMP0</accession>
<evidence type="ECO:0000256" key="17">
    <source>
        <dbReference type="PROSITE-ProRule" id="PRU10141"/>
    </source>
</evidence>
<dbReference type="InterPro" id="IPR001245">
    <property type="entry name" value="Ser-Thr/Tyr_kinase_cat_dom"/>
</dbReference>
<dbReference type="GO" id="GO:0005886">
    <property type="term" value="C:plasma membrane"/>
    <property type="evidence" value="ECO:0007669"/>
    <property type="project" value="UniProtKB-SubCell"/>
</dbReference>
<keyword evidence="18" id="KW-0812">Transmembrane</keyword>
<dbReference type="GO" id="GO:0005524">
    <property type="term" value="F:ATP binding"/>
    <property type="evidence" value="ECO:0007669"/>
    <property type="project" value="UniProtKB-UniRule"/>
</dbReference>
<evidence type="ECO:0000259" key="20">
    <source>
        <dbReference type="PROSITE" id="PS50011"/>
    </source>
</evidence>
<gene>
    <name evidence="23" type="ORF">RJ641_002080</name>
</gene>
<feature type="transmembrane region" description="Helical" evidence="18">
    <location>
        <begin position="1178"/>
        <end position="1198"/>
    </location>
</feature>
<dbReference type="Pfam" id="PF00069">
    <property type="entry name" value="Pkinase"/>
    <property type="match status" value="1"/>
</dbReference>
<evidence type="ECO:0000256" key="18">
    <source>
        <dbReference type="SAM" id="Phobius"/>
    </source>
</evidence>
<protein>
    <recommendedName>
        <fullName evidence="2">non-specific serine/threonine protein kinase</fullName>
        <ecNumber evidence="2">2.7.11.1</ecNumber>
    </recommendedName>
</protein>
<comment type="catalytic activity">
    <reaction evidence="16">
        <text>L-seryl-[protein] + ATP = O-phospho-L-seryl-[protein] + ADP + H(+)</text>
        <dbReference type="Rhea" id="RHEA:17989"/>
        <dbReference type="Rhea" id="RHEA-COMP:9863"/>
        <dbReference type="Rhea" id="RHEA-COMP:11604"/>
        <dbReference type="ChEBI" id="CHEBI:15378"/>
        <dbReference type="ChEBI" id="CHEBI:29999"/>
        <dbReference type="ChEBI" id="CHEBI:30616"/>
        <dbReference type="ChEBI" id="CHEBI:83421"/>
        <dbReference type="ChEBI" id="CHEBI:456216"/>
        <dbReference type="EC" id="2.7.11.1"/>
    </reaction>
</comment>
<evidence type="ECO:0000256" key="4">
    <source>
        <dbReference type="ARBA" id="ARBA00022527"/>
    </source>
</evidence>
<dbReference type="GO" id="GO:0004674">
    <property type="term" value="F:protein serine/threonine kinase activity"/>
    <property type="evidence" value="ECO:0007669"/>
    <property type="project" value="UniProtKB-KW"/>
</dbReference>
<dbReference type="PANTHER" id="PTHR32444:SF250">
    <property type="entry name" value="NON-SPECIFIC SERINE_THREONINE PROTEIN KINASE"/>
    <property type="match status" value="1"/>
</dbReference>
<keyword evidence="14" id="KW-0325">Glycoprotein</keyword>
<dbReference type="PROSITE" id="PS50948">
    <property type="entry name" value="PAN"/>
    <property type="match status" value="2"/>
</dbReference>
<dbReference type="Pfam" id="PF01453">
    <property type="entry name" value="B_lectin"/>
    <property type="match status" value="2"/>
</dbReference>
<evidence type="ECO:0000256" key="12">
    <source>
        <dbReference type="ARBA" id="ARBA00022840"/>
    </source>
</evidence>
<feature type="binding site" evidence="17">
    <location>
        <position position="499"/>
    </location>
    <ligand>
        <name>ATP</name>
        <dbReference type="ChEBI" id="CHEBI:30616"/>
    </ligand>
</feature>
<evidence type="ECO:0000256" key="5">
    <source>
        <dbReference type="ARBA" id="ARBA00022536"/>
    </source>
</evidence>
<dbReference type="PROSITE" id="PS50011">
    <property type="entry name" value="PROTEIN_KINASE_DOM"/>
    <property type="match status" value="2"/>
</dbReference>
<dbReference type="FunFam" id="2.90.10.10:FF:000003">
    <property type="entry name" value="G-type lectin S-receptor-like serine/threonine-protein kinase"/>
    <property type="match status" value="1"/>
</dbReference>
<keyword evidence="6" id="KW-0597">Phosphoprotein</keyword>
<keyword evidence="11" id="KW-0418">Kinase</keyword>
<evidence type="ECO:0000256" key="10">
    <source>
        <dbReference type="ARBA" id="ARBA00022741"/>
    </source>
</evidence>
<dbReference type="GO" id="GO:0031625">
    <property type="term" value="F:ubiquitin protein ligase binding"/>
    <property type="evidence" value="ECO:0007669"/>
    <property type="project" value="UniProtKB-ARBA"/>
</dbReference>
<evidence type="ECO:0000256" key="2">
    <source>
        <dbReference type="ARBA" id="ARBA00012513"/>
    </source>
</evidence>
<evidence type="ECO:0000256" key="19">
    <source>
        <dbReference type="SAM" id="SignalP"/>
    </source>
</evidence>
<dbReference type="InterPro" id="IPR000719">
    <property type="entry name" value="Prot_kinase_dom"/>
</dbReference>
<feature type="domain" description="Bulb-type lectin" evidence="21">
    <location>
        <begin position="23"/>
        <end position="143"/>
    </location>
</feature>
<sequence>MRLVGGISLAVLVHTLFYCCAARDTITFSQVIRDHETIASGNGTYRLGFFSLDNSSNRYVGIWYNISETTIVWVANRDKPVEDSSGVFTVSEDGNLQVLNGQGEILWSSNVSNINGNTSAQLLDTGDIVLTEVSTGRYLWESFQDPSNKFLPSMKLTANLQTNEKLLITSWKSNSDPARGSFSGGLDPLSISQFFIWNNSQPYWRSGPWNGNIFVGIYDMYSVVTDGFSVITDQGTAYISYNYADKSYLTNLILYYNGTFVQRKWNYGEKNWEDIWLAQKTECDVYGKCGPFGSCYPQNSPLCSCMRGFEPRHLEEWSRGNWSGGCVRKTPLQCDRNDVKKGKEDGFFWLSTVKIPDSERWSASNEDACRSECLNNCSCVAYGYYSGIGCLSWSGDLIDIQKFPKNGEDIYIRVAYSELAMKSKEVLFPYRKDAFLTTPSDNSFEQSMNHVQLQGLSIFKLDMLATATNNFDEANKLGQGGFGDVYRGVVPNGQVIAVKRLSRASTQGIDEFINEVVVISKLQHRNLVRLLDLPEAVQSNVLLILPTCLDPKTRDCLDWRKRFSVIEGIGRGLLYLHRDSRLKIIHRDLKASNILLDEDLNPKISDFGMARIFGGNEDQANTRRVVGTYGYMSPEYAMEGRFSEKSDVFSFGVLLLEIVSGRKNTGFYNEDEAPSLLAFAWKLWIEGNAIMLADLTLSSSLVETEVLRCIHVGLLCVQEFAKDRPTVYALLSMLTSEVTYLPDPKQPGFVERQIRVDAESSQDVITQTQNLFEGETLVSSNEIFELGFFRPNGSTNQYIGIWYKNVSERKIVWVANRDNPVAVSNFSASLSIGEDGNLKILDGKQRIIWSTHVDIGIRKTVALLLDNGNFVLKDNDSGVRLWESFNFPGNTLIADMVLSVNSKTGERKSLTSWKSEDDPSLGEFTNALVPQMPPQCFVWKGLKPYWRSGEWNGVTFVGIQGSNPSYFEKFTLNYNDQDGVHSLSFYSFNDMSVIVVLESNGTLRRLTWDETAKKWSSSFESINTACDVYGTCGEFGFCDARKSPICSCLKGFGPRFKDEWNRGNWSGGCVRRTELGCAGNSSGGFPSEKEKKDGFLGLHSVKLPDFSLDLAFDNTMECEEWCLNNCSCLAYAYVAVLRCMVWTTNLIDTQQYLVPGGPDLFLRLASSELEDKQNTSTIIIISVISGFIIIGGLIYGFLRQQTLKQRVTKESIKVMKLDDTISERLTGISQGNQPELPQFMFNTIAVATENFSITNKLGEGGFGSVYKGKLIDEQEVAVKRLSNLSGQGVREFKNEIILISKLQHINLVKILGYCIEGDEKLLIYEYMPNKSLDTFLFGQLQNPSP</sequence>
<dbReference type="FunFam" id="3.30.200.20:FF:000217">
    <property type="entry name" value="probable LRR receptor-like serine/threonine-protein kinase At1g53430"/>
    <property type="match status" value="1"/>
</dbReference>
<keyword evidence="24" id="KW-1185">Reference proteome</keyword>
<dbReference type="PROSITE" id="PS00108">
    <property type="entry name" value="PROTEIN_KINASE_ST"/>
    <property type="match status" value="1"/>
</dbReference>
<keyword evidence="13" id="KW-1015">Disulfide bond</keyword>
<comment type="caution">
    <text evidence="23">The sequence shown here is derived from an EMBL/GenBank/DDBJ whole genome shotgun (WGS) entry which is preliminary data.</text>
</comment>
<evidence type="ECO:0000256" key="11">
    <source>
        <dbReference type="ARBA" id="ARBA00022777"/>
    </source>
</evidence>
<evidence type="ECO:0000256" key="3">
    <source>
        <dbReference type="ARBA" id="ARBA00022475"/>
    </source>
</evidence>
<dbReference type="EC" id="2.7.11.1" evidence="2"/>
<evidence type="ECO:0000256" key="6">
    <source>
        <dbReference type="ARBA" id="ARBA00022553"/>
    </source>
</evidence>
<feature type="chain" id="PRO_5042949337" description="non-specific serine/threonine protein kinase" evidence="19">
    <location>
        <begin position="23"/>
        <end position="1345"/>
    </location>
</feature>
<keyword evidence="4" id="KW-0723">Serine/threonine-protein kinase</keyword>
<feature type="domain" description="Protein kinase" evidence="20">
    <location>
        <begin position="471"/>
        <end position="741"/>
    </location>
</feature>
<dbReference type="Pfam" id="PF07714">
    <property type="entry name" value="PK_Tyr_Ser-Thr"/>
    <property type="match status" value="1"/>
</dbReference>
<keyword evidence="5" id="KW-0245">EGF-like domain</keyword>
<dbReference type="SUPFAM" id="SSF51110">
    <property type="entry name" value="alpha-D-mannose-specific plant lectins"/>
    <property type="match status" value="2"/>
</dbReference>
<evidence type="ECO:0000259" key="22">
    <source>
        <dbReference type="PROSITE" id="PS50948"/>
    </source>
</evidence>
<dbReference type="InterPro" id="IPR000858">
    <property type="entry name" value="S_locus_glycoprot_dom"/>
</dbReference>
<reference evidence="23 24" key="1">
    <citation type="submission" date="2023-12" db="EMBL/GenBank/DDBJ databases">
        <title>A high-quality genome assembly for Dillenia turbinata (Dilleniales).</title>
        <authorList>
            <person name="Chanderbali A."/>
        </authorList>
    </citation>
    <scope>NUCLEOTIDE SEQUENCE [LARGE SCALE GENOMIC DNA]</scope>
    <source>
        <strain evidence="23">LSX21</strain>
        <tissue evidence="23">Leaf</tissue>
    </source>
</reference>
<evidence type="ECO:0000256" key="14">
    <source>
        <dbReference type="ARBA" id="ARBA00023180"/>
    </source>
</evidence>
<keyword evidence="18" id="KW-0472">Membrane</keyword>
<dbReference type="InterPro" id="IPR011009">
    <property type="entry name" value="Kinase-like_dom_sf"/>
</dbReference>
<name>A0AAN8VMP0_9MAGN</name>
<evidence type="ECO:0000256" key="16">
    <source>
        <dbReference type="ARBA" id="ARBA00048679"/>
    </source>
</evidence>
<feature type="domain" description="Bulb-type lectin" evidence="21">
    <location>
        <begin position="762"/>
        <end position="885"/>
    </location>
</feature>